<name>A0A1H0PDM5_9ACTN</name>
<evidence type="ECO:0000313" key="4">
    <source>
        <dbReference type="EMBL" id="SDP03227.1"/>
    </source>
</evidence>
<dbReference type="Pfam" id="PF01230">
    <property type="entry name" value="HIT"/>
    <property type="match status" value="1"/>
</dbReference>
<feature type="region of interest" description="Disordered" evidence="2">
    <location>
        <begin position="149"/>
        <end position="172"/>
    </location>
</feature>
<dbReference type="SUPFAM" id="SSF54197">
    <property type="entry name" value="HIT-like"/>
    <property type="match status" value="1"/>
</dbReference>
<keyword evidence="5" id="KW-1185">Reference proteome</keyword>
<reference evidence="5" key="1">
    <citation type="submission" date="2016-10" db="EMBL/GenBank/DDBJ databases">
        <authorList>
            <person name="Varghese N."/>
            <person name="Submissions S."/>
        </authorList>
    </citation>
    <scope>NUCLEOTIDE SEQUENCE [LARGE SCALE GENOMIC DNA]</scope>
    <source>
        <strain evidence="5">DSM 46732</strain>
    </source>
</reference>
<dbReference type="STRING" id="405564.SAMN04487905_101508"/>
<dbReference type="PROSITE" id="PS51084">
    <property type="entry name" value="HIT_2"/>
    <property type="match status" value="1"/>
</dbReference>
<feature type="short sequence motif" description="Histidine triad motif" evidence="1">
    <location>
        <begin position="94"/>
        <end position="98"/>
    </location>
</feature>
<evidence type="ECO:0000256" key="2">
    <source>
        <dbReference type="SAM" id="MobiDB-lite"/>
    </source>
</evidence>
<dbReference type="Proteomes" id="UP000199497">
    <property type="component" value="Unassembled WGS sequence"/>
</dbReference>
<dbReference type="Gene3D" id="3.30.428.10">
    <property type="entry name" value="HIT-like"/>
    <property type="match status" value="1"/>
</dbReference>
<protein>
    <submittedName>
        <fullName evidence="4">Diadenosine tetraphosphate (Ap4A) hydrolase</fullName>
    </submittedName>
</protein>
<sequence>MASCLLCSGTQGDSELMRVQVWEDRHWRMTTALLGEVPGFSFLEPKRHIRYLHELDGVEATTFGAVLAECMRAVKQATDAELVYVYVFGGSFDHLHVHLAPHHEGGALNDSVIKGEVVETELDSGAIVQTSEDFPLRPEAEMRKVADLIRGSWDSQPAGNSPEHPESASGRS</sequence>
<feature type="domain" description="HIT" evidence="3">
    <location>
        <begin position="5"/>
        <end position="113"/>
    </location>
</feature>
<gene>
    <name evidence="4" type="ORF">SAMN04487905_101508</name>
</gene>
<evidence type="ECO:0000256" key="1">
    <source>
        <dbReference type="PROSITE-ProRule" id="PRU00464"/>
    </source>
</evidence>
<evidence type="ECO:0000313" key="5">
    <source>
        <dbReference type="Proteomes" id="UP000199497"/>
    </source>
</evidence>
<dbReference type="GO" id="GO:0016787">
    <property type="term" value="F:hydrolase activity"/>
    <property type="evidence" value="ECO:0007669"/>
    <property type="project" value="UniProtKB-KW"/>
</dbReference>
<organism evidence="4 5">
    <name type="scientific">Actinopolyspora xinjiangensis</name>
    <dbReference type="NCBI Taxonomy" id="405564"/>
    <lineage>
        <taxon>Bacteria</taxon>
        <taxon>Bacillati</taxon>
        <taxon>Actinomycetota</taxon>
        <taxon>Actinomycetes</taxon>
        <taxon>Actinopolysporales</taxon>
        <taxon>Actinopolysporaceae</taxon>
        <taxon>Actinopolyspora</taxon>
    </lineage>
</organism>
<dbReference type="EMBL" id="FNJR01000001">
    <property type="protein sequence ID" value="SDP03227.1"/>
    <property type="molecule type" value="Genomic_DNA"/>
</dbReference>
<dbReference type="InterPro" id="IPR036265">
    <property type="entry name" value="HIT-like_sf"/>
</dbReference>
<evidence type="ECO:0000259" key="3">
    <source>
        <dbReference type="PROSITE" id="PS51084"/>
    </source>
</evidence>
<accession>A0A1H0PDM5</accession>
<proteinExistence type="predicted"/>
<dbReference type="RefSeq" id="WP_211481113.1">
    <property type="nucleotide sequence ID" value="NZ_FNJR01000001.1"/>
</dbReference>
<dbReference type="InterPro" id="IPR011146">
    <property type="entry name" value="HIT-like"/>
</dbReference>
<dbReference type="AlphaFoldDB" id="A0A1H0PDM5"/>
<keyword evidence="4" id="KW-0378">Hydrolase</keyword>